<sequence length="90" mass="10357">MRIANSKLMQNKKGPNYGDRKPISTFKFCYRMEWIVAAMVYGYYRDDVEARLCIILVNIQMNGCSLRATVCNHGCQKTWKKTNISGEVGK</sequence>
<protein>
    <submittedName>
        <fullName evidence="2">Uncharacterized protein</fullName>
    </submittedName>
</protein>
<evidence type="ECO:0000313" key="2">
    <source>
        <dbReference type="EMBL" id="KAG0490127.1"/>
    </source>
</evidence>
<comment type="caution">
    <text evidence="2">The sequence shown here is derived from an EMBL/GenBank/DDBJ whole genome shotgun (WGS) entry which is preliminary data.</text>
</comment>
<name>A0A835RQH0_VANPL</name>
<feature type="region of interest" description="Disordered" evidence="1">
    <location>
        <begin position="1"/>
        <end position="21"/>
    </location>
</feature>
<reference evidence="2 3" key="1">
    <citation type="journal article" date="2020" name="Nat. Food">
        <title>A phased Vanilla planifolia genome enables genetic improvement of flavour and production.</title>
        <authorList>
            <person name="Hasing T."/>
            <person name="Tang H."/>
            <person name="Brym M."/>
            <person name="Khazi F."/>
            <person name="Huang T."/>
            <person name="Chambers A.H."/>
        </authorList>
    </citation>
    <scope>NUCLEOTIDE SEQUENCE [LARGE SCALE GENOMIC DNA]</scope>
    <source>
        <tissue evidence="2">Leaf</tissue>
    </source>
</reference>
<evidence type="ECO:0000256" key="1">
    <source>
        <dbReference type="SAM" id="MobiDB-lite"/>
    </source>
</evidence>
<gene>
    <name evidence="2" type="ORF">HPP92_006990</name>
</gene>
<evidence type="ECO:0000313" key="3">
    <source>
        <dbReference type="Proteomes" id="UP000639772"/>
    </source>
</evidence>
<dbReference type="Proteomes" id="UP000639772">
    <property type="component" value="Chromosome 3"/>
</dbReference>
<dbReference type="AlphaFoldDB" id="A0A835RQH0"/>
<dbReference type="EMBL" id="JADCNM010000003">
    <property type="protein sequence ID" value="KAG0490127.1"/>
    <property type="molecule type" value="Genomic_DNA"/>
</dbReference>
<proteinExistence type="predicted"/>
<accession>A0A835RQH0</accession>
<organism evidence="2 3">
    <name type="scientific">Vanilla planifolia</name>
    <name type="common">Vanilla</name>
    <dbReference type="NCBI Taxonomy" id="51239"/>
    <lineage>
        <taxon>Eukaryota</taxon>
        <taxon>Viridiplantae</taxon>
        <taxon>Streptophyta</taxon>
        <taxon>Embryophyta</taxon>
        <taxon>Tracheophyta</taxon>
        <taxon>Spermatophyta</taxon>
        <taxon>Magnoliopsida</taxon>
        <taxon>Liliopsida</taxon>
        <taxon>Asparagales</taxon>
        <taxon>Orchidaceae</taxon>
        <taxon>Vanilloideae</taxon>
        <taxon>Vanilleae</taxon>
        <taxon>Vanilla</taxon>
    </lineage>
</organism>